<sequence>MNSVIRLGMLVGVGVALGACSSPAVVPPPPVPVPSSAAPAPVCPESGVKITAGEVEGASGLRALGLVLTNCGTRDYTANGYPVVRVLDANGQPLGIVVGNGSAPVSAPDSYDVVPQPGTLGPGGQVTARLLWRNTVTDPAVLAKHGEHLEIAPAAGEPAQVVTPRGGVDLGTTGRLAVNAWAARP</sequence>
<name>A0A344L0Q2_9PSEU</name>
<evidence type="ECO:0000313" key="4">
    <source>
        <dbReference type="Proteomes" id="UP000250434"/>
    </source>
</evidence>
<dbReference type="EMBL" id="CP015163">
    <property type="protein sequence ID" value="AXB41626.1"/>
    <property type="molecule type" value="Genomic_DNA"/>
</dbReference>
<evidence type="ECO:0000256" key="1">
    <source>
        <dbReference type="SAM" id="SignalP"/>
    </source>
</evidence>
<accession>A0A344L0Q2</accession>
<feature type="chain" id="PRO_5039282139" description="DUF4232 domain-containing protein" evidence="1">
    <location>
        <begin position="25"/>
        <end position="185"/>
    </location>
</feature>
<organism evidence="3 4">
    <name type="scientific">Amycolatopsis albispora</name>
    <dbReference type="NCBI Taxonomy" id="1804986"/>
    <lineage>
        <taxon>Bacteria</taxon>
        <taxon>Bacillati</taxon>
        <taxon>Actinomycetota</taxon>
        <taxon>Actinomycetes</taxon>
        <taxon>Pseudonocardiales</taxon>
        <taxon>Pseudonocardiaceae</taxon>
        <taxon>Amycolatopsis</taxon>
    </lineage>
</organism>
<reference evidence="3 4" key="1">
    <citation type="submission" date="2016-04" db="EMBL/GenBank/DDBJ databases">
        <title>Complete genome sequence and analysis of deep-sea sediment isolate, Amycolatopsis sp. WP1.</title>
        <authorList>
            <person name="Wang H."/>
            <person name="Chen S."/>
            <person name="Wu Q."/>
        </authorList>
    </citation>
    <scope>NUCLEOTIDE SEQUENCE [LARGE SCALE GENOMIC DNA]</scope>
    <source>
        <strain evidence="3 4">WP1</strain>
    </source>
</reference>
<dbReference type="Proteomes" id="UP000250434">
    <property type="component" value="Chromosome"/>
</dbReference>
<dbReference type="AlphaFoldDB" id="A0A344L0Q2"/>
<keyword evidence="4" id="KW-1185">Reference proteome</keyword>
<proteinExistence type="predicted"/>
<feature type="signal peptide" evidence="1">
    <location>
        <begin position="1"/>
        <end position="24"/>
    </location>
</feature>
<evidence type="ECO:0000313" key="3">
    <source>
        <dbReference type="EMBL" id="AXB41626.1"/>
    </source>
</evidence>
<dbReference type="KEGG" id="aab:A4R43_03080"/>
<evidence type="ECO:0000259" key="2">
    <source>
        <dbReference type="Pfam" id="PF14016"/>
    </source>
</evidence>
<dbReference type="Pfam" id="PF14016">
    <property type="entry name" value="DUF4232"/>
    <property type="match status" value="1"/>
</dbReference>
<dbReference type="InterPro" id="IPR025326">
    <property type="entry name" value="DUF4232"/>
</dbReference>
<keyword evidence="1" id="KW-0732">Signal</keyword>
<feature type="domain" description="DUF4232" evidence="2">
    <location>
        <begin position="43"/>
        <end position="181"/>
    </location>
</feature>
<dbReference type="RefSeq" id="WP_236808747.1">
    <property type="nucleotide sequence ID" value="NZ_CP015163.1"/>
</dbReference>
<gene>
    <name evidence="3" type="ORF">A4R43_03080</name>
</gene>
<dbReference type="PROSITE" id="PS51257">
    <property type="entry name" value="PROKAR_LIPOPROTEIN"/>
    <property type="match status" value="1"/>
</dbReference>
<protein>
    <recommendedName>
        <fullName evidence="2">DUF4232 domain-containing protein</fullName>
    </recommendedName>
</protein>